<accession>A0A6A4I7F1</accession>
<dbReference type="Proteomes" id="UP000799118">
    <property type="component" value="Unassembled WGS sequence"/>
</dbReference>
<sequence length="180" mass="19962">MFGRRYSDYDDIMYGRYGHAGGFEDFRAGFKCVSDRASTAESVAEDLFLKYLASADTSKGAVKEEIIQFHLVPDMKKKFFRFVKENGCSASSRKLSREEQDKFNKTRKSLMVFTSVTVSPEAQKAYLDKQRAMKSGPSAATTSNTVAAPLSPMHVNSLKRTADYAPEGEAGPSKPKKTKA</sequence>
<protein>
    <submittedName>
        <fullName evidence="2">Uncharacterized protein</fullName>
    </submittedName>
</protein>
<dbReference type="OrthoDB" id="57709at2759"/>
<evidence type="ECO:0000256" key="1">
    <source>
        <dbReference type="SAM" id="MobiDB-lite"/>
    </source>
</evidence>
<dbReference type="AlphaFoldDB" id="A0A6A4I7F1"/>
<evidence type="ECO:0000313" key="3">
    <source>
        <dbReference type="Proteomes" id="UP000799118"/>
    </source>
</evidence>
<gene>
    <name evidence="2" type="ORF">BT96DRAFT_916444</name>
</gene>
<proteinExistence type="predicted"/>
<organism evidence="2 3">
    <name type="scientific">Gymnopus androsaceus JB14</name>
    <dbReference type="NCBI Taxonomy" id="1447944"/>
    <lineage>
        <taxon>Eukaryota</taxon>
        <taxon>Fungi</taxon>
        <taxon>Dikarya</taxon>
        <taxon>Basidiomycota</taxon>
        <taxon>Agaricomycotina</taxon>
        <taxon>Agaricomycetes</taxon>
        <taxon>Agaricomycetidae</taxon>
        <taxon>Agaricales</taxon>
        <taxon>Marasmiineae</taxon>
        <taxon>Omphalotaceae</taxon>
        <taxon>Gymnopus</taxon>
    </lineage>
</organism>
<feature type="region of interest" description="Disordered" evidence="1">
    <location>
        <begin position="130"/>
        <end position="180"/>
    </location>
</feature>
<keyword evidence="3" id="KW-1185">Reference proteome</keyword>
<reference evidence="2" key="1">
    <citation type="journal article" date="2019" name="Environ. Microbiol.">
        <title>Fungal ecological strategies reflected in gene transcription - a case study of two litter decomposers.</title>
        <authorList>
            <person name="Barbi F."/>
            <person name="Kohler A."/>
            <person name="Barry K."/>
            <person name="Baskaran P."/>
            <person name="Daum C."/>
            <person name="Fauchery L."/>
            <person name="Ihrmark K."/>
            <person name="Kuo A."/>
            <person name="LaButti K."/>
            <person name="Lipzen A."/>
            <person name="Morin E."/>
            <person name="Grigoriev I.V."/>
            <person name="Henrissat B."/>
            <person name="Lindahl B."/>
            <person name="Martin F."/>
        </authorList>
    </citation>
    <scope>NUCLEOTIDE SEQUENCE</scope>
    <source>
        <strain evidence="2">JB14</strain>
    </source>
</reference>
<evidence type="ECO:0000313" key="2">
    <source>
        <dbReference type="EMBL" id="KAE9404997.1"/>
    </source>
</evidence>
<name>A0A6A4I7F1_9AGAR</name>
<dbReference type="EMBL" id="ML769412">
    <property type="protein sequence ID" value="KAE9404997.1"/>
    <property type="molecule type" value="Genomic_DNA"/>
</dbReference>